<dbReference type="Proteomes" id="UP001171916">
    <property type="component" value="Unassembled WGS sequence"/>
</dbReference>
<name>A0ABT7Y7X0_9BACT</name>
<organism evidence="1 2">
    <name type="scientific">Algoriphagus sediminis</name>
    <dbReference type="NCBI Taxonomy" id="3057113"/>
    <lineage>
        <taxon>Bacteria</taxon>
        <taxon>Pseudomonadati</taxon>
        <taxon>Bacteroidota</taxon>
        <taxon>Cytophagia</taxon>
        <taxon>Cytophagales</taxon>
        <taxon>Cyclobacteriaceae</taxon>
        <taxon>Algoriphagus</taxon>
    </lineage>
</organism>
<evidence type="ECO:0000313" key="1">
    <source>
        <dbReference type="EMBL" id="MDN3202607.1"/>
    </source>
</evidence>
<gene>
    <name evidence="1" type="ORF">QVH07_00540</name>
</gene>
<keyword evidence="2" id="KW-1185">Reference proteome</keyword>
<proteinExistence type="predicted"/>
<dbReference type="RefSeq" id="WP_289998151.1">
    <property type="nucleotide sequence ID" value="NZ_JAUEPH010000001.1"/>
</dbReference>
<protein>
    <submittedName>
        <fullName evidence="1">Uncharacterized protein</fullName>
    </submittedName>
</protein>
<sequence>MKLDLELWKDKELIKKQNRLKARFWNIFSEVGNEVQDNSLLANFNFSKGIKVSKGNDLIGFPYQVLDIVRNWDEKNGLNIRVLNWFGHGMFLFLYLGHNRVSKHPFNSLIDLGLIQSKNPDPFDYPGILLLNEGSPEYNKKSDLSVWFKEINITDQSEKTQAQIFEEIKGLIEILTFA</sequence>
<dbReference type="EMBL" id="JAUEPH010000001">
    <property type="protein sequence ID" value="MDN3202607.1"/>
    <property type="molecule type" value="Genomic_DNA"/>
</dbReference>
<accession>A0ABT7Y7X0</accession>
<evidence type="ECO:0000313" key="2">
    <source>
        <dbReference type="Proteomes" id="UP001171916"/>
    </source>
</evidence>
<reference evidence="1" key="1">
    <citation type="submission" date="2023-06" db="EMBL/GenBank/DDBJ databases">
        <title>Robiginitalea aurantiacus sp. nov. and Algoriphagus sediminis sp. nov., isolated from coastal sediment.</title>
        <authorList>
            <person name="Zhou Z.Y."/>
            <person name="An J."/>
            <person name="Jia Y.W."/>
            <person name="Du Z.J."/>
        </authorList>
    </citation>
    <scope>NUCLEOTIDE SEQUENCE</scope>
    <source>
        <strain evidence="1">C2-7</strain>
    </source>
</reference>
<comment type="caution">
    <text evidence="1">The sequence shown here is derived from an EMBL/GenBank/DDBJ whole genome shotgun (WGS) entry which is preliminary data.</text>
</comment>